<gene>
    <name evidence="2" type="ORF">DWU98_07305</name>
</gene>
<feature type="domain" description="Tlde1" evidence="1">
    <location>
        <begin position="22"/>
        <end position="112"/>
    </location>
</feature>
<organism evidence="2 3">
    <name type="scientific">Dyella monticola</name>
    <dbReference type="NCBI Taxonomy" id="1927958"/>
    <lineage>
        <taxon>Bacteria</taxon>
        <taxon>Pseudomonadati</taxon>
        <taxon>Pseudomonadota</taxon>
        <taxon>Gammaproteobacteria</taxon>
        <taxon>Lysobacterales</taxon>
        <taxon>Rhodanobacteraceae</taxon>
        <taxon>Dyella</taxon>
    </lineage>
</organism>
<dbReference type="InterPro" id="IPR021225">
    <property type="entry name" value="Tlde1_dom"/>
</dbReference>
<proteinExistence type="predicted"/>
<comment type="caution">
    <text evidence="2">The sequence shown here is derived from an EMBL/GenBank/DDBJ whole genome shotgun (WGS) entry which is preliminary data.</text>
</comment>
<evidence type="ECO:0000313" key="2">
    <source>
        <dbReference type="EMBL" id="RDS83155.1"/>
    </source>
</evidence>
<accession>A0A370X4L6</accession>
<dbReference type="AlphaFoldDB" id="A0A370X4L6"/>
<evidence type="ECO:0000313" key="3">
    <source>
        <dbReference type="Proteomes" id="UP000254258"/>
    </source>
</evidence>
<sequence>MTWTYSQTTGTLTHNEHIVGHGYSGYGAGKNNFPMQTVRDAGTIPEGYYTIGSPHRSDHVGNFAMSLTPEPGTRTLGRDAFFLHGDSTRHPGSASNDCIIMDRIIREKVWTSGDRQLKVVP</sequence>
<keyword evidence="3" id="KW-1185">Reference proteome</keyword>
<dbReference type="Pfam" id="PF10908">
    <property type="entry name" value="Tlde1_dom"/>
    <property type="match status" value="1"/>
</dbReference>
<name>A0A370X4L6_9GAMM</name>
<dbReference type="RefSeq" id="WP_115495102.1">
    <property type="nucleotide sequence ID" value="NZ_QRBE01000003.1"/>
</dbReference>
<evidence type="ECO:0000259" key="1">
    <source>
        <dbReference type="Pfam" id="PF10908"/>
    </source>
</evidence>
<dbReference type="Proteomes" id="UP000254258">
    <property type="component" value="Unassembled WGS sequence"/>
</dbReference>
<reference evidence="2 3" key="1">
    <citation type="submission" date="2018-07" db="EMBL/GenBank/DDBJ databases">
        <title>Dyella monticola sp. nov. and Dyella psychrodurans sp. nov. isolated from monsoon evergreen broad-leaved forest soil of Dinghu Mountain, China.</title>
        <authorList>
            <person name="Gao Z."/>
            <person name="Qiu L."/>
        </authorList>
    </citation>
    <scope>NUCLEOTIDE SEQUENCE [LARGE SCALE GENOMIC DNA]</scope>
    <source>
        <strain evidence="2 3">4G-K06</strain>
    </source>
</reference>
<dbReference type="OrthoDB" id="7569468at2"/>
<dbReference type="EMBL" id="QRBE01000003">
    <property type="protein sequence ID" value="RDS83155.1"/>
    <property type="molecule type" value="Genomic_DNA"/>
</dbReference>
<protein>
    <submittedName>
        <fullName evidence="2">DUF2778 domain-containing protein</fullName>
    </submittedName>
</protein>